<evidence type="ECO:0000256" key="5">
    <source>
        <dbReference type="ARBA" id="ARBA00022679"/>
    </source>
</evidence>
<dbReference type="Gene3D" id="3.30.160.70">
    <property type="entry name" value="Methylated DNA-protein cysteine methyltransferase domain"/>
    <property type="match status" value="1"/>
</dbReference>
<proteinExistence type="inferred from homology"/>
<comment type="miscellaneous">
    <text evidence="9">This enzyme catalyzes only one turnover and therefore is not strictly catalytic. According to one definition, an enzyme is a biocatalyst that acts repeatedly and over many reaction cycles.</text>
</comment>
<evidence type="ECO:0000259" key="10">
    <source>
        <dbReference type="Pfam" id="PF01035"/>
    </source>
</evidence>
<dbReference type="RefSeq" id="WP_166282341.1">
    <property type="nucleotide sequence ID" value="NZ_JTHE03000063.1"/>
</dbReference>
<dbReference type="GO" id="GO:0006307">
    <property type="term" value="P:DNA alkylation repair"/>
    <property type="evidence" value="ECO:0007669"/>
    <property type="project" value="UniProtKB-UniRule"/>
</dbReference>
<dbReference type="PANTHER" id="PTHR10815">
    <property type="entry name" value="METHYLATED-DNA--PROTEIN-CYSTEINE METHYLTRANSFERASE"/>
    <property type="match status" value="1"/>
</dbReference>
<evidence type="ECO:0000256" key="6">
    <source>
        <dbReference type="ARBA" id="ARBA00022763"/>
    </source>
</evidence>
<dbReference type="SUPFAM" id="SSF53155">
    <property type="entry name" value="Methylated DNA-protein cysteine methyltransferase domain"/>
    <property type="match status" value="1"/>
</dbReference>
<dbReference type="InterPro" id="IPR008332">
    <property type="entry name" value="MethylG_MeTrfase_N"/>
</dbReference>
<keyword evidence="4 9" id="KW-0489">Methyltransferase</keyword>
<dbReference type="InterPro" id="IPR036217">
    <property type="entry name" value="MethylDNA_cys_MeTrfase_DNAb"/>
</dbReference>
<protein>
    <recommendedName>
        <fullName evidence="9">Methylated-DNA--protein-cysteine methyltransferase</fullName>
        <ecNumber evidence="9">2.1.1.63</ecNumber>
    </recommendedName>
    <alternativeName>
        <fullName evidence="9">6-O-methylguanine-DNA methyltransferase</fullName>
        <shortName evidence="9">MGMT</shortName>
    </alternativeName>
    <alternativeName>
        <fullName evidence="9">O-6-methylguanine-DNA-alkyltransferase</fullName>
    </alternativeName>
</protein>
<evidence type="ECO:0000256" key="1">
    <source>
        <dbReference type="ARBA" id="ARBA00001286"/>
    </source>
</evidence>
<accession>A0ABD4T4B7</accession>
<feature type="active site" description="Nucleophile; methyl group acceptor" evidence="9">
    <location>
        <position position="136"/>
    </location>
</feature>
<dbReference type="SUPFAM" id="SSF46767">
    <property type="entry name" value="Methylated DNA-protein cysteine methyltransferase, C-terminal domain"/>
    <property type="match status" value="1"/>
</dbReference>
<evidence type="ECO:0000256" key="4">
    <source>
        <dbReference type="ARBA" id="ARBA00022603"/>
    </source>
</evidence>
<name>A0ABD4T4B7_9CYAN</name>
<dbReference type="EMBL" id="JTHE03000063">
    <property type="protein sequence ID" value="MCM1983538.1"/>
    <property type="molecule type" value="Genomic_DNA"/>
</dbReference>
<evidence type="ECO:0000256" key="9">
    <source>
        <dbReference type="HAMAP-Rule" id="MF_00772"/>
    </source>
</evidence>
<dbReference type="InterPro" id="IPR001497">
    <property type="entry name" value="MethylDNA_cys_MeTrfase_AS"/>
</dbReference>
<comment type="subcellular location">
    <subcellularLocation>
        <location evidence="9">Cytoplasm</location>
    </subcellularLocation>
</comment>
<dbReference type="Pfam" id="PF01035">
    <property type="entry name" value="DNA_binding_1"/>
    <property type="match status" value="1"/>
</dbReference>
<dbReference type="AlphaFoldDB" id="A0ABD4T4B7"/>
<dbReference type="FunFam" id="1.10.10.10:FF:000214">
    <property type="entry name" value="Methylated-DNA--protein-cysteine methyltransferase"/>
    <property type="match status" value="1"/>
</dbReference>
<dbReference type="NCBIfam" id="TIGR00589">
    <property type="entry name" value="ogt"/>
    <property type="match status" value="1"/>
</dbReference>
<keyword evidence="3 9" id="KW-0963">Cytoplasm</keyword>
<comment type="similarity">
    <text evidence="2 9">Belongs to the MGMT family.</text>
</comment>
<dbReference type="PROSITE" id="PS00374">
    <property type="entry name" value="MGMT"/>
    <property type="match status" value="1"/>
</dbReference>
<keyword evidence="6 9" id="KW-0227">DNA damage</keyword>
<reference evidence="12 13" key="1">
    <citation type="journal article" date="2015" name="Genome Announc.">
        <title>Draft Genome Sequence of Filamentous Marine Cyanobacterium Lyngbya confervoides Strain BDU141951.</title>
        <authorList>
            <person name="Chandrababunaidu M.M."/>
            <person name="Sen D."/>
            <person name="Tripathy S."/>
        </authorList>
    </citation>
    <scope>NUCLEOTIDE SEQUENCE [LARGE SCALE GENOMIC DNA]</scope>
    <source>
        <strain evidence="12 13">BDU141951</strain>
    </source>
</reference>
<dbReference type="InterPro" id="IPR036631">
    <property type="entry name" value="MGMT_N_sf"/>
</dbReference>
<keyword evidence="13" id="KW-1185">Reference proteome</keyword>
<dbReference type="Proteomes" id="UP000031561">
    <property type="component" value="Unassembled WGS sequence"/>
</dbReference>
<comment type="catalytic activity">
    <reaction evidence="1 9">
        <text>a 4-O-methyl-thymidine in DNA + L-cysteinyl-[protein] = a thymidine in DNA + S-methyl-L-cysteinyl-[protein]</text>
        <dbReference type="Rhea" id="RHEA:53428"/>
        <dbReference type="Rhea" id="RHEA-COMP:10131"/>
        <dbReference type="Rhea" id="RHEA-COMP:10132"/>
        <dbReference type="Rhea" id="RHEA-COMP:13555"/>
        <dbReference type="Rhea" id="RHEA-COMP:13556"/>
        <dbReference type="ChEBI" id="CHEBI:29950"/>
        <dbReference type="ChEBI" id="CHEBI:82612"/>
        <dbReference type="ChEBI" id="CHEBI:137386"/>
        <dbReference type="ChEBI" id="CHEBI:137387"/>
        <dbReference type="EC" id="2.1.1.63"/>
    </reaction>
</comment>
<dbReference type="GO" id="GO:0003908">
    <property type="term" value="F:methylated-DNA-[protein]-cysteine S-methyltransferase activity"/>
    <property type="evidence" value="ECO:0007669"/>
    <property type="project" value="UniProtKB-UniRule"/>
</dbReference>
<comment type="caution">
    <text evidence="12">The sequence shown here is derived from an EMBL/GenBank/DDBJ whole genome shotgun (WGS) entry which is preliminary data.</text>
</comment>
<dbReference type="GO" id="GO:0005737">
    <property type="term" value="C:cytoplasm"/>
    <property type="evidence" value="ECO:0007669"/>
    <property type="project" value="UniProtKB-SubCell"/>
</dbReference>
<comment type="function">
    <text evidence="9">Involved in the cellular defense against the biological effects of O6-methylguanine (O6-MeG) and O4-methylthymine (O4-MeT) in DNA. Repairs the methylated nucleobase in DNA by stoichiometrically transferring the methyl group to a cysteine residue in the enzyme. This is a suicide reaction: the enzyme is irreversibly inactivated.</text>
</comment>
<comment type="catalytic activity">
    <reaction evidence="8 9">
        <text>a 6-O-methyl-2'-deoxyguanosine in DNA + L-cysteinyl-[protein] = S-methyl-L-cysteinyl-[protein] + a 2'-deoxyguanosine in DNA</text>
        <dbReference type="Rhea" id="RHEA:24000"/>
        <dbReference type="Rhea" id="RHEA-COMP:10131"/>
        <dbReference type="Rhea" id="RHEA-COMP:10132"/>
        <dbReference type="Rhea" id="RHEA-COMP:11367"/>
        <dbReference type="Rhea" id="RHEA-COMP:11368"/>
        <dbReference type="ChEBI" id="CHEBI:29950"/>
        <dbReference type="ChEBI" id="CHEBI:82612"/>
        <dbReference type="ChEBI" id="CHEBI:85445"/>
        <dbReference type="ChEBI" id="CHEBI:85448"/>
        <dbReference type="EC" id="2.1.1.63"/>
    </reaction>
</comment>
<evidence type="ECO:0000256" key="2">
    <source>
        <dbReference type="ARBA" id="ARBA00008711"/>
    </source>
</evidence>
<dbReference type="InterPro" id="IPR014048">
    <property type="entry name" value="MethylDNA_cys_MeTrfase_DNA-bd"/>
</dbReference>
<dbReference type="InterPro" id="IPR023546">
    <property type="entry name" value="MGMT"/>
</dbReference>
<feature type="domain" description="Methylguanine DNA methyltransferase ribonuclease-like" evidence="11">
    <location>
        <begin position="9"/>
        <end position="80"/>
    </location>
</feature>
<dbReference type="InterPro" id="IPR036388">
    <property type="entry name" value="WH-like_DNA-bd_sf"/>
</dbReference>
<dbReference type="PANTHER" id="PTHR10815:SF5">
    <property type="entry name" value="METHYLATED-DNA--PROTEIN-CYSTEINE METHYLTRANSFERASE"/>
    <property type="match status" value="1"/>
</dbReference>
<dbReference type="EC" id="2.1.1.63" evidence="9"/>
<evidence type="ECO:0000256" key="3">
    <source>
        <dbReference type="ARBA" id="ARBA00022490"/>
    </source>
</evidence>
<gene>
    <name evidence="12" type="ORF">QQ91_0011990</name>
</gene>
<evidence type="ECO:0000259" key="11">
    <source>
        <dbReference type="Pfam" id="PF02870"/>
    </source>
</evidence>
<evidence type="ECO:0000313" key="12">
    <source>
        <dbReference type="EMBL" id="MCM1983538.1"/>
    </source>
</evidence>
<dbReference type="Pfam" id="PF02870">
    <property type="entry name" value="Methyltransf_1N"/>
    <property type="match status" value="1"/>
</dbReference>
<dbReference type="HAMAP" id="MF_00772">
    <property type="entry name" value="OGT"/>
    <property type="match status" value="1"/>
</dbReference>
<keyword evidence="7 9" id="KW-0234">DNA repair</keyword>
<dbReference type="CDD" id="cd06445">
    <property type="entry name" value="ATase"/>
    <property type="match status" value="1"/>
</dbReference>
<evidence type="ECO:0000256" key="8">
    <source>
        <dbReference type="ARBA" id="ARBA00049348"/>
    </source>
</evidence>
<evidence type="ECO:0000313" key="13">
    <source>
        <dbReference type="Proteomes" id="UP000031561"/>
    </source>
</evidence>
<dbReference type="Gene3D" id="1.10.10.10">
    <property type="entry name" value="Winged helix-like DNA-binding domain superfamily/Winged helix DNA-binding domain"/>
    <property type="match status" value="1"/>
</dbReference>
<keyword evidence="5 9" id="KW-0808">Transferase</keyword>
<evidence type="ECO:0000256" key="7">
    <source>
        <dbReference type="ARBA" id="ARBA00023204"/>
    </source>
</evidence>
<organism evidence="12 13">
    <name type="scientific">Lyngbya confervoides BDU141951</name>
    <dbReference type="NCBI Taxonomy" id="1574623"/>
    <lineage>
        <taxon>Bacteria</taxon>
        <taxon>Bacillati</taxon>
        <taxon>Cyanobacteriota</taxon>
        <taxon>Cyanophyceae</taxon>
        <taxon>Oscillatoriophycideae</taxon>
        <taxon>Oscillatoriales</taxon>
        <taxon>Microcoleaceae</taxon>
        <taxon>Lyngbya</taxon>
    </lineage>
</organism>
<sequence>MIDLFIDSTPSPLGIIDIVADASRLLSVDFQDCRPRLHRLLTKRYGPVSLIPRPHLLQARDRLKAYFSGELDALQGIAIDPGGSVFQRQVWGSLSTIQPGSTRTYGDLAQQIHRPGAAQAVGRANALNPVLIFLPCHRVVGRDQTLVGYAAGLQRKQWLLAHETGSLFGRI</sequence>
<feature type="domain" description="Methylated-DNA-[protein]-cysteine S-methyltransferase DNA binding" evidence="10">
    <location>
        <begin position="86"/>
        <end position="164"/>
    </location>
</feature>
<dbReference type="GO" id="GO:0032259">
    <property type="term" value="P:methylation"/>
    <property type="evidence" value="ECO:0007669"/>
    <property type="project" value="UniProtKB-KW"/>
</dbReference>